<reference evidence="2" key="1">
    <citation type="submission" date="2023-06" db="EMBL/GenBank/DDBJ databases">
        <authorList>
            <person name="Kurt Z."/>
        </authorList>
    </citation>
    <scope>NUCLEOTIDE SEQUENCE</scope>
</reference>
<reference evidence="3 4" key="2">
    <citation type="submission" date="2024-07" db="EMBL/GenBank/DDBJ databases">
        <authorList>
            <person name="Akdeniz Z."/>
        </authorList>
    </citation>
    <scope>NUCLEOTIDE SEQUENCE [LARGE SCALE GENOMIC DNA]</scope>
</reference>
<protein>
    <submittedName>
        <fullName evidence="2">Ubiquitin-like domain superfamily</fullName>
    </submittedName>
    <submittedName>
        <fullName evidence="3">Ubiquitin-like_domain superfamily</fullName>
    </submittedName>
</protein>
<comment type="caution">
    <text evidence="2">The sequence shown here is derived from an EMBL/GenBank/DDBJ whole genome shotgun (WGS) entry which is preliminary data.</text>
</comment>
<evidence type="ECO:0000313" key="4">
    <source>
        <dbReference type="Proteomes" id="UP001642409"/>
    </source>
</evidence>
<feature type="domain" description="Ubiquitin-like" evidence="1">
    <location>
        <begin position="22"/>
        <end position="92"/>
    </location>
</feature>
<dbReference type="InterPro" id="IPR000626">
    <property type="entry name" value="Ubiquitin-like_dom"/>
</dbReference>
<dbReference type="Proteomes" id="UP001642409">
    <property type="component" value="Unassembled WGS sequence"/>
</dbReference>
<proteinExistence type="predicted"/>
<accession>A0AA86PGL1</accession>
<dbReference type="Gene3D" id="3.10.20.90">
    <property type="entry name" value="Phosphatidylinositol 3-kinase Catalytic Subunit, Chain A, domain 1"/>
    <property type="match status" value="1"/>
</dbReference>
<name>A0AA86PGL1_9EUKA</name>
<dbReference type="SUPFAM" id="SSF54236">
    <property type="entry name" value="Ubiquitin-like"/>
    <property type="match status" value="1"/>
</dbReference>
<gene>
    <name evidence="2" type="ORF">HINF_LOCUS25511</name>
    <name evidence="3" type="ORF">HINF_LOCUS42869</name>
</gene>
<dbReference type="EMBL" id="CAXDID020000176">
    <property type="protein sequence ID" value="CAL6048803.1"/>
    <property type="molecule type" value="Genomic_DNA"/>
</dbReference>
<evidence type="ECO:0000313" key="2">
    <source>
        <dbReference type="EMBL" id="CAI9937866.1"/>
    </source>
</evidence>
<sequence length="92" mass="10563">MTQNTRPTNQRAYDPTFSGNIIKIKINTIDLDTKDGFTAYKLRQMIVFTFHLICKPNSFDVYFEDQLLSDTLLTLADYGISNGSSLTLKYKK</sequence>
<dbReference type="AlphaFoldDB" id="A0AA86PGL1"/>
<organism evidence="2">
    <name type="scientific">Hexamita inflata</name>
    <dbReference type="NCBI Taxonomy" id="28002"/>
    <lineage>
        <taxon>Eukaryota</taxon>
        <taxon>Metamonada</taxon>
        <taxon>Diplomonadida</taxon>
        <taxon>Hexamitidae</taxon>
        <taxon>Hexamitinae</taxon>
        <taxon>Hexamita</taxon>
    </lineage>
</organism>
<keyword evidence="4" id="KW-1185">Reference proteome</keyword>
<dbReference type="PROSITE" id="PS50053">
    <property type="entry name" value="UBIQUITIN_2"/>
    <property type="match status" value="1"/>
</dbReference>
<dbReference type="EMBL" id="CATOUU010000652">
    <property type="protein sequence ID" value="CAI9937866.1"/>
    <property type="molecule type" value="Genomic_DNA"/>
</dbReference>
<dbReference type="InterPro" id="IPR029071">
    <property type="entry name" value="Ubiquitin-like_domsf"/>
</dbReference>
<evidence type="ECO:0000259" key="1">
    <source>
        <dbReference type="PROSITE" id="PS50053"/>
    </source>
</evidence>
<evidence type="ECO:0000313" key="3">
    <source>
        <dbReference type="EMBL" id="CAL6048803.1"/>
    </source>
</evidence>